<keyword evidence="2" id="KW-0805">Transcription regulation</keyword>
<keyword evidence="7" id="KW-1185">Reference proteome</keyword>
<sequence length="325" mass="34175">MGTAPADSEPAYSFDELMLAATIARRFYLENASKVEIAQEMGLSRFKVARVLDMAVARGLVRIDITFPTDIDMELSSALARRYRLRHAIVVNPHQEDPGGPEPFTHLLAPPAARLVTDLLDEDGVLGLAWGRAITAVSRAFTRLPPCSVVQLTGVHPPHAITDESVKAVSSAASLAGGTAYPLYAPLVLPNALTATVLRSQPTIAAALTQFGALTTAVLGIGAWEPGLSTVHDALSEPDRRGHAARGVVAEMGSLLFDADGELVRSGLADRMIAVDADQLRRTPETIAVAGGRMKAPAVRAVLRSGLLTGLVTDAVTARAALTGP</sequence>
<feature type="domain" description="Sugar-binding" evidence="5">
    <location>
        <begin position="73"/>
        <end position="322"/>
    </location>
</feature>
<gene>
    <name evidence="6" type="ORF">ACFY8O_34135</name>
</gene>
<comment type="similarity">
    <text evidence="1">Belongs to the SorC transcriptional regulatory family.</text>
</comment>
<organism evidence="6 7">
    <name type="scientific">Streptomyces argenteolus</name>
    <dbReference type="NCBI Taxonomy" id="67274"/>
    <lineage>
        <taxon>Bacteria</taxon>
        <taxon>Bacillati</taxon>
        <taxon>Actinomycetota</taxon>
        <taxon>Actinomycetes</taxon>
        <taxon>Kitasatosporales</taxon>
        <taxon>Streptomycetaceae</taxon>
        <taxon>Streptomyces</taxon>
    </lineage>
</organism>
<dbReference type="EMBL" id="JBIBEG010000021">
    <property type="protein sequence ID" value="MFF5900927.1"/>
    <property type="molecule type" value="Genomic_DNA"/>
</dbReference>
<keyword evidence="4" id="KW-0804">Transcription</keyword>
<dbReference type="RefSeq" id="WP_387909253.1">
    <property type="nucleotide sequence ID" value="NZ_JBIBEG010000021.1"/>
</dbReference>
<evidence type="ECO:0000256" key="1">
    <source>
        <dbReference type="ARBA" id="ARBA00010466"/>
    </source>
</evidence>
<dbReference type="Proteomes" id="UP001602322">
    <property type="component" value="Unassembled WGS sequence"/>
</dbReference>
<comment type="caution">
    <text evidence="6">The sequence shown here is derived from an EMBL/GenBank/DDBJ whole genome shotgun (WGS) entry which is preliminary data.</text>
</comment>
<dbReference type="PANTHER" id="PTHR34294:SF1">
    <property type="entry name" value="TRANSCRIPTIONAL REGULATOR LSRR"/>
    <property type="match status" value="1"/>
</dbReference>
<dbReference type="Pfam" id="PF04198">
    <property type="entry name" value="Sugar-bind"/>
    <property type="match status" value="1"/>
</dbReference>
<protein>
    <submittedName>
        <fullName evidence="6">Sugar-binding transcriptional regulator</fullName>
    </submittedName>
</protein>
<evidence type="ECO:0000313" key="6">
    <source>
        <dbReference type="EMBL" id="MFF5900927.1"/>
    </source>
</evidence>
<proteinExistence type="inferred from homology"/>
<dbReference type="InterPro" id="IPR036388">
    <property type="entry name" value="WH-like_DNA-bd_sf"/>
</dbReference>
<dbReference type="InterPro" id="IPR037171">
    <property type="entry name" value="NagB/RpiA_transferase-like"/>
</dbReference>
<evidence type="ECO:0000256" key="4">
    <source>
        <dbReference type="ARBA" id="ARBA00023163"/>
    </source>
</evidence>
<evidence type="ECO:0000259" key="5">
    <source>
        <dbReference type="Pfam" id="PF04198"/>
    </source>
</evidence>
<dbReference type="Gene3D" id="1.10.10.10">
    <property type="entry name" value="Winged helix-like DNA-binding domain superfamily/Winged helix DNA-binding domain"/>
    <property type="match status" value="1"/>
</dbReference>
<accession>A0ABW6XGX1</accession>
<evidence type="ECO:0000313" key="7">
    <source>
        <dbReference type="Proteomes" id="UP001602322"/>
    </source>
</evidence>
<dbReference type="InterPro" id="IPR051054">
    <property type="entry name" value="SorC_transcr_regulators"/>
</dbReference>
<dbReference type="Gene3D" id="3.40.50.1360">
    <property type="match status" value="1"/>
</dbReference>
<dbReference type="PANTHER" id="PTHR34294">
    <property type="entry name" value="TRANSCRIPTIONAL REGULATOR-RELATED"/>
    <property type="match status" value="1"/>
</dbReference>
<dbReference type="SUPFAM" id="SSF100950">
    <property type="entry name" value="NagB/RpiA/CoA transferase-like"/>
    <property type="match status" value="1"/>
</dbReference>
<evidence type="ECO:0000256" key="2">
    <source>
        <dbReference type="ARBA" id="ARBA00023015"/>
    </source>
</evidence>
<evidence type="ECO:0000256" key="3">
    <source>
        <dbReference type="ARBA" id="ARBA00023125"/>
    </source>
</evidence>
<reference evidence="6 7" key="1">
    <citation type="submission" date="2024-10" db="EMBL/GenBank/DDBJ databases">
        <title>The Natural Products Discovery Center: Release of the First 8490 Sequenced Strains for Exploring Actinobacteria Biosynthetic Diversity.</title>
        <authorList>
            <person name="Kalkreuter E."/>
            <person name="Kautsar S.A."/>
            <person name="Yang D."/>
            <person name="Bader C.D."/>
            <person name="Teijaro C.N."/>
            <person name="Fluegel L."/>
            <person name="Davis C.M."/>
            <person name="Simpson J.R."/>
            <person name="Lauterbach L."/>
            <person name="Steele A.D."/>
            <person name="Gui C."/>
            <person name="Meng S."/>
            <person name="Li G."/>
            <person name="Viehrig K."/>
            <person name="Ye F."/>
            <person name="Su P."/>
            <person name="Kiefer A.F."/>
            <person name="Nichols A."/>
            <person name="Cepeda A.J."/>
            <person name="Yan W."/>
            <person name="Fan B."/>
            <person name="Jiang Y."/>
            <person name="Adhikari A."/>
            <person name="Zheng C.-J."/>
            <person name="Schuster L."/>
            <person name="Cowan T.M."/>
            <person name="Smanski M.J."/>
            <person name="Chevrette M.G."/>
            <person name="De Carvalho L.P.S."/>
            <person name="Shen B."/>
        </authorList>
    </citation>
    <scope>NUCLEOTIDE SEQUENCE [LARGE SCALE GENOMIC DNA]</scope>
    <source>
        <strain evidence="6 7">NPDC012540</strain>
    </source>
</reference>
<name>A0ABW6XGX1_9ACTN</name>
<keyword evidence="3" id="KW-0238">DNA-binding</keyword>
<dbReference type="InterPro" id="IPR007324">
    <property type="entry name" value="Sugar-bd_dom_put"/>
</dbReference>